<name>A0A975K539_9SPHN</name>
<dbReference type="InterPro" id="IPR011010">
    <property type="entry name" value="DNA_brk_join_enz"/>
</dbReference>
<dbReference type="RefSeq" id="WP_212608706.1">
    <property type="nucleotide sequence ID" value="NZ_CP073910.1"/>
</dbReference>
<protein>
    <recommendedName>
        <fullName evidence="3">DNA topoisomerase</fullName>
        <ecNumber evidence="3">5.6.2.1</ecNumber>
    </recommendedName>
</protein>
<dbReference type="AlphaFoldDB" id="A0A975K539"/>
<reference evidence="9" key="1">
    <citation type="submission" date="2021-04" db="EMBL/GenBank/DDBJ databases">
        <title>Isolation of p-tert-butylphenol degrading bacteria Sphingobium phenoxybenzoativorans Tas13 from active sludge.</title>
        <authorList>
            <person name="Li Y."/>
        </authorList>
    </citation>
    <scope>NUCLEOTIDE SEQUENCE</scope>
    <source>
        <strain evidence="9">Tas13</strain>
    </source>
</reference>
<dbReference type="GO" id="GO:0006265">
    <property type="term" value="P:DNA topological change"/>
    <property type="evidence" value="ECO:0007669"/>
    <property type="project" value="InterPro"/>
</dbReference>
<dbReference type="Gene3D" id="3.30.66.10">
    <property type="entry name" value="DNA topoisomerase I domain"/>
    <property type="match status" value="1"/>
</dbReference>
<dbReference type="Proteomes" id="UP000681425">
    <property type="component" value="Chromosome"/>
</dbReference>
<dbReference type="Pfam" id="PF01028">
    <property type="entry name" value="Topoisom_I"/>
    <property type="match status" value="1"/>
</dbReference>
<feature type="domain" description="DNA topoisomerase I catalytic core eukaryotic-type" evidence="7">
    <location>
        <begin position="84"/>
        <end position="256"/>
    </location>
</feature>
<accession>A0A975K539</accession>
<dbReference type="Gene3D" id="1.10.132.120">
    <property type="match status" value="1"/>
</dbReference>
<evidence type="ECO:0000256" key="3">
    <source>
        <dbReference type="ARBA" id="ARBA00012891"/>
    </source>
</evidence>
<keyword evidence="5" id="KW-0238">DNA-binding</keyword>
<dbReference type="InterPro" id="IPR014711">
    <property type="entry name" value="TopoI_cat_a-hlx-sub_euk"/>
</dbReference>
<dbReference type="InterPro" id="IPR013500">
    <property type="entry name" value="TopoI_cat_euk"/>
</dbReference>
<dbReference type="InterPro" id="IPR035447">
    <property type="entry name" value="DNA_topo_I_N_sf"/>
</dbReference>
<dbReference type="KEGG" id="spph:KFK14_18530"/>
<evidence type="ECO:0000256" key="5">
    <source>
        <dbReference type="ARBA" id="ARBA00023125"/>
    </source>
</evidence>
<dbReference type="GO" id="GO:0003917">
    <property type="term" value="F:DNA topoisomerase type I (single strand cut, ATP-independent) activity"/>
    <property type="evidence" value="ECO:0007669"/>
    <property type="project" value="UniProtKB-EC"/>
</dbReference>
<proteinExistence type="inferred from homology"/>
<dbReference type="EMBL" id="CP073910">
    <property type="protein sequence ID" value="QUT04994.1"/>
    <property type="molecule type" value="Genomic_DNA"/>
</dbReference>
<feature type="domain" description="DNA topoisomerase IB N-terminal" evidence="8">
    <location>
        <begin position="24"/>
        <end position="72"/>
    </location>
</feature>
<dbReference type="InterPro" id="IPR001631">
    <property type="entry name" value="TopoI"/>
</dbReference>
<dbReference type="PRINTS" id="PR00416">
    <property type="entry name" value="EUTPISMRASEI"/>
</dbReference>
<evidence type="ECO:0000256" key="4">
    <source>
        <dbReference type="ARBA" id="ARBA00023029"/>
    </source>
</evidence>
<gene>
    <name evidence="9" type="ORF">KFK14_18530</name>
</gene>
<comment type="catalytic activity">
    <reaction evidence="1">
        <text>ATP-independent breakage of single-stranded DNA, followed by passage and rejoining.</text>
        <dbReference type="EC" id="5.6.2.1"/>
    </reaction>
</comment>
<keyword evidence="6" id="KW-0413">Isomerase</keyword>
<dbReference type="EC" id="5.6.2.1" evidence="3"/>
<dbReference type="SUPFAM" id="SSF55869">
    <property type="entry name" value="DNA topoisomerase I domain"/>
    <property type="match status" value="1"/>
</dbReference>
<sequence length="337" mass="37314">MPKKGLVYVDDSLPGITRKKMKLGWGYYDSDGARITDREEIDRLNAIGMPPAYGDCWFCPSPHGHIQGTGFDDRGRKQYRYHADFRAAREAAKYDACASFGRALPLLRARIESDLATRALGKDRTVAAVVRLLDLGKVRVGNEQYARENKSYGATTLRRRHADVKGRTLRLSYRAKSGKARTLAITDSALLRFVRAMQDLPGQHLFQYLDEDGVAHPVTSSDVNAYIAEAMGDAFTAKHFRTWGASVLAFEALGDGAASLKQMIEPVAEALGNTPAISRKSYIHPALLDLAKNGRSQWREGLRLPRKTRYLSRHERGLIALLEALEVSDAAPAKLAA</sequence>
<keyword evidence="4" id="KW-0799">Topoisomerase</keyword>
<evidence type="ECO:0000256" key="2">
    <source>
        <dbReference type="ARBA" id="ARBA00006645"/>
    </source>
</evidence>
<dbReference type="Gene3D" id="3.90.15.10">
    <property type="entry name" value="Topoisomerase I, Chain A, domain 3"/>
    <property type="match status" value="1"/>
</dbReference>
<dbReference type="GO" id="GO:0003677">
    <property type="term" value="F:DNA binding"/>
    <property type="evidence" value="ECO:0007669"/>
    <property type="project" value="UniProtKB-KW"/>
</dbReference>
<dbReference type="SUPFAM" id="SSF56349">
    <property type="entry name" value="DNA breaking-rejoining enzymes"/>
    <property type="match status" value="1"/>
</dbReference>
<evidence type="ECO:0000256" key="1">
    <source>
        <dbReference type="ARBA" id="ARBA00000213"/>
    </source>
</evidence>
<evidence type="ECO:0000259" key="7">
    <source>
        <dbReference type="Pfam" id="PF01028"/>
    </source>
</evidence>
<evidence type="ECO:0000256" key="6">
    <source>
        <dbReference type="ARBA" id="ARBA00023235"/>
    </source>
</evidence>
<dbReference type="PROSITE" id="PS52038">
    <property type="entry name" value="TOPO_IB_2"/>
    <property type="match status" value="1"/>
</dbReference>
<comment type="similarity">
    <text evidence="2">Belongs to the type IB topoisomerase family.</text>
</comment>
<dbReference type="Pfam" id="PF21338">
    <property type="entry name" value="Top1B_N_bact"/>
    <property type="match status" value="1"/>
</dbReference>
<keyword evidence="10" id="KW-1185">Reference proteome</keyword>
<dbReference type="InterPro" id="IPR049331">
    <property type="entry name" value="Top1B_N_bact"/>
</dbReference>
<evidence type="ECO:0000313" key="10">
    <source>
        <dbReference type="Proteomes" id="UP000681425"/>
    </source>
</evidence>
<evidence type="ECO:0000313" key="9">
    <source>
        <dbReference type="EMBL" id="QUT04994.1"/>
    </source>
</evidence>
<evidence type="ECO:0000259" key="8">
    <source>
        <dbReference type="Pfam" id="PF21338"/>
    </source>
</evidence>
<organism evidence="9 10">
    <name type="scientific">Sphingobium phenoxybenzoativorans</name>
    <dbReference type="NCBI Taxonomy" id="1592790"/>
    <lineage>
        <taxon>Bacteria</taxon>
        <taxon>Pseudomonadati</taxon>
        <taxon>Pseudomonadota</taxon>
        <taxon>Alphaproteobacteria</taxon>
        <taxon>Sphingomonadales</taxon>
        <taxon>Sphingomonadaceae</taxon>
        <taxon>Sphingobium</taxon>
    </lineage>
</organism>